<name>A0ABY6W176_9BURK</name>
<organism evidence="1 2">
    <name type="scientific">Pandoraea capi</name>
    <dbReference type="NCBI Taxonomy" id="2508286"/>
    <lineage>
        <taxon>Bacteria</taxon>
        <taxon>Pseudomonadati</taxon>
        <taxon>Pseudomonadota</taxon>
        <taxon>Betaproteobacteria</taxon>
        <taxon>Burkholderiales</taxon>
        <taxon>Burkholderiaceae</taxon>
        <taxon>Pandoraea</taxon>
    </lineage>
</organism>
<reference evidence="1 2" key="1">
    <citation type="submission" date="2019-08" db="EMBL/GenBank/DDBJ databases">
        <authorList>
            <person name="Peeters C."/>
        </authorList>
    </citation>
    <scope>NUCLEOTIDE SEQUENCE [LARGE SCALE GENOMIC DNA]</scope>
    <source>
        <strain evidence="1 2">LMG 20602</strain>
    </source>
</reference>
<evidence type="ECO:0008006" key="3">
    <source>
        <dbReference type="Google" id="ProtNLM"/>
    </source>
</evidence>
<dbReference type="EMBL" id="CABPRV010000005">
    <property type="protein sequence ID" value="VVE12607.1"/>
    <property type="molecule type" value="Genomic_DNA"/>
</dbReference>
<protein>
    <recommendedName>
        <fullName evidence="3">MarR family transcriptional regulator</fullName>
    </recommendedName>
</protein>
<accession>A0ABY6W176</accession>
<gene>
    <name evidence="1" type="ORF">PCA20602_02714</name>
</gene>
<dbReference type="Proteomes" id="UP000366065">
    <property type="component" value="Unassembled WGS sequence"/>
</dbReference>
<keyword evidence="2" id="KW-1185">Reference proteome</keyword>
<sequence length="105" mass="12201">MKHDILESMDRGIWYCVETLTALAGHTNRETREACLLLVGEGLLDMDTINEKRRFRLAMTKGASRQPDYSCVPTTATAPYYPSWTPLRTYDQYVKSHQQLCEERR</sequence>
<comment type="caution">
    <text evidence="1">The sequence shown here is derived from an EMBL/GenBank/DDBJ whole genome shotgun (WGS) entry which is preliminary data.</text>
</comment>
<evidence type="ECO:0000313" key="2">
    <source>
        <dbReference type="Proteomes" id="UP000366065"/>
    </source>
</evidence>
<dbReference type="RefSeq" id="WP_150721642.1">
    <property type="nucleotide sequence ID" value="NZ_CABPRV010000005.1"/>
</dbReference>
<proteinExistence type="predicted"/>
<evidence type="ECO:0000313" key="1">
    <source>
        <dbReference type="EMBL" id="VVE12607.1"/>
    </source>
</evidence>